<dbReference type="PANTHER" id="PTHR12106">
    <property type="entry name" value="SORTILIN RELATED"/>
    <property type="match status" value="1"/>
</dbReference>
<comment type="caution">
    <text evidence="10">The sequence shown here is derived from an EMBL/GenBank/DDBJ whole genome shotgun (WGS) entry which is preliminary data.</text>
</comment>
<dbReference type="InterPro" id="IPR035986">
    <property type="entry name" value="PKD_dom_sf"/>
</dbReference>
<keyword evidence="3" id="KW-0732">Signal</keyword>
<protein>
    <recommendedName>
        <fullName evidence="9">PKD domain-containing protein</fullName>
    </recommendedName>
</protein>
<dbReference type="GO" id="GO:0006892">
    <property type="term" value="P:post-Golgi vesicle-mediated transport"/>
    <property type="evidence" value="ECO:0007669"/>
    <property type="project" value="TreeGrafter"/>
</dbReference>
<dbReference type="Pfam" id="PF15902">
    <property type="entry name" value="Sortilin-Vps10"/>
    <property type="match status" value="1"/>
</dbReference>
<dbReference type="GO" id="GO:0016020">
    <property type="term" value="C:membrane"/>
    <property type="evidence" value="ECO:0007669"/>
    <property type="project" value="UniProtKB-SubCell"/>
</dbReference>
<evidence type="ECO:0000256" key="3">
    <source>
        <dbReference type="ARBA" id="ARBA00022729"/>
    </source>
</evidence>
<dbReference type="InterPro" id="IPR050310">
    <property type="entry name" value="VPS10-sortilin"/>
</dbReference>
<keyword evidence="8" id="KW-0812">Transmembrane</keyword>
<keyword evidence="5 8" id="KW-0472">Membrane</keyword>
<evidence type="ECO:0000256" key="5">
    <source>
        <dbReference type="ARBA" id="ARBA00023136"/>
    </source>
</evidence>
<evidence type="ECO:0000256" key="4">
    <source>
        <dbReference type="ARBA" id="ARBA00022737"/>
    </source>
</evidence>
<feature type="transmembrane region" description="Helical" evidence="8">
    <location>
        <begin position="1086"/>
        <end position="1108"/>
    </location>
</feature>
<comment type="similarity">
    <text evidence="2">Belongs to the VPS10-related sortilin family. SORCS subfamily.</text>
</comment>
<dbReference type="Pfam" id="PF15901">
    <property type="entry name" value="Sortilin_C"/>
    <property type="match status" value="1"/>
</dbReference>
<evidence type="ECO:0000256" key="2">
    <source>
        <dbReference type="ARBA" id="ARBA00010818"/>
    </source>
</evidence>
<evidence type="ECO:0000256" key="1">
    <source>
        <dbReference type="ARBA" id="ARBA00004479"/>
    </source>
</evidence>
<dbReference type="AlphaFoldDB" id="A0AAN9BT97"/>
<dbReference type="Gene3D" id="2.130.10.10">
    <property type="entry name" value="YVTN repeat-like/Quinoprotein amine dehydrogenase"/>
    <property type="match status" value="1"/>
</dbReference>
<dbReference type="EMBL" id="JBAMIC010000003">
    <property type="protein sequence ID" value="KAK7111088.1"/>
    <property type="molecule type" value="Genomic_DNA"/>
</dbReference>
<dbReference type="PANTHER" id="PTHR12106:SF47">
    <property type="entry name" value="VPS10 DOMAIN-CONTAINING RECEPTOR SORCS3-LIKE"/>
    <property type="match status" value="1"/>
</dbReference>
<keyword evidence="8" id="KW-1133">Transmembrane helix</keyword>
<keyword evidence="11" id="KW-1185">Reference proteome</keyword>
<keyword evidence="4" id="KW-0677">Repeat</keyword>
<evidence type="ECO:0000313" key="11">
    <source>
        <dbReference type="Proteomes" id="UP001374579"/>
    </source>
</evidence>
<evidence type="ECO:0000256" key="6">
    <source>
        <dbReference type="ARBA" id="ARBA00023180"/>
    </source>
</evidence>
<dbReference type="Pfam" id="PF00801">
    <property type="entry name" value="PKD"/>
    <property type="match status" value="1"/>
</dbReference>
<dbReference type="InterPro" id="IPR013783">
    <property type="entry name" value="Ig-like_fold"/>
</dbReference>
<dbReference type="CDD" id="cd00146">
    <property type="entry name" value="PKD"/>
    <property type="match status" value="2"/>
</dbReference>
<keyword evidence="6" id="KW-0325">Glycoprotein</keyword>
<dbReference type="Proteomes" id="UP001374579">
    <property type="component" value="Unassembled WGS sequence"/>
</dbReference>
<dbReference type="SUPFAM" id="SSF50939">
    <property type="entry name" value="Sialidases"/>
    <property type="match status" value="1"/>
</dbReference>
<dbReference type="InterPro" id="IPR000601">
    <property type="entry name" value="PKD_dom"/>
</dbReference>
<dbReference type="InterPro" id="IPR015943">
    <property type="entry name" value="WD40/YVTN_repeat-like_dom_sf"/>
</dbReference>
<dbReference type="Gene3D" id="3.30.60.270">
    <property type="match status" value="1"/>
</dbReference>
<dbReference type="SMART" id="SM00602">
    <property type="entry name" value="VPS10"/>
    <property type="match status" value="1"/>
</dbReference>
<feature type="domain" description="PKD" evidence="9">
    <location>
        <begin position="832"/>
        <end position="894"/>
    </location>
</feature>
<dbReference type="SUPFAM" id="SSF49299">
    <property type="entry name" value="PKD domain"/>
    <property type="match status" value="2"/>
</dbReference>
<comment type="subcellular location">
    <subcellularLocation>
        <location evidence="1">Membrane</location>
        <topology evidence="1">Single-pass type I membrane protein</topology>
    </subcellularLocation>
</comment>
<proteinExistence type="inferred from homology"/>
<dbReference type="Gene3D" id="2.60.40.10">
    <property type="entry name" value="Immunoglobulins"/>
    <property type="match status" value="2"/>
</dbReference>
<organism evidence="10 11">
    <name type="scientific">Littorina saxatilis</name>
    <dbReference type="NCBI Taxonomy" id="31220"/>
    <lineage>
        <taxon>Eukaryota</taxon>
        <taxon>Metazoa</taxon>
        <taxon>Spiralia</taxon>
        <taxon>Lophotrochozoa</taxon>
        <taxon>Mollusca</taxon>
        <taxon>Gastropoda</taxon>
        <taxon>Caenogastropoda</taxon>
        <taxon>Littorinimorpha</taxon>
        <taxon>Littorinoidea</taxon>
        <taxon>Littorinidae</taxon>
        <taxon>Littorina</taxon>
    </lineage>
</organism>
<reference evidence="10 11" key="1">
    <citation type="submission" date="2024-02" db="EMBL/GenBank/DDBJ databases">
        <title>Chromosome-scale genome assembly of the rough periwinkle Littorina saxatilis.</title>
        <authorList>
            <person name="De Jode A."/>
            <person name="Faria R."/>
            <person name="Formenti G."/>
            <person name="Sims Y."/>
            <person name="Smith T.P."/>
            <person name="Tracey A."/>
            <person name="Wood J.M.D."/>
            <person name="Zagrodzka Z.B."/>
            <person name="Johannesson K."/>
            <person name="Butlin R.K."/>
            <person name="Leder E.H."/>
        </authorList>
    </citation>
    <scope>NUCLEOTIDE SEQUENCE [LARGE SCALE GENOMIC DNA]</scope>
    <source>
        <strain evidence="10">Snail1</strain>
        <tissue evidence="10">Muscle</tissue>
    </source>
</reference>
<evidence type="ECO:0000313" key="10">
    <source>
        <dbReference type="EMBL" id="KAK7111088.1"/>
    </source>
</evidence>
<dbReference type="SMART" id="SM00089">
    <property type="entry name" value="PKD"/>
    <property type="match status" value="2"/>
</dbReference>
<dbReference type="GO" id="GO:0005794">
    <property type="term" value="C:Golgi apparatus"/>
    <property type="evidence" value="ECO:0007669"/>
    <property type="project" value="TreeGrafter"/>
</dbReference>
<dbReference type="Gene3D" id="2.10.70.80">
    <property type="match status" value="1"/>
</dbReference>
<sequence length="1180" mass="131431">MDDKSLGRAVVVLFMLVFVVYVDSAILARKDLDHASSKKLQKLDLGRAKRFLLRQRRDASTAPPDNKNMSEPLTEEVVLNGTEEHIQAFVHWSGKLKSEAVFVLTLKFNQSRVADSQTWRSLDYGSTYQKLEFGGDALITFFYVSPADHTKMVFTDVKHKRLYTSEDEMKTKTNKSLPVAADDIQMHHDNSSWMLLYDFQSRKLFVSMDFGDTWFLLQTDVNSRFSWGVKGTDDPKVVHLEVQPEDSEQAYYKRCTIPHCTAKGDGIDFNLGPFMTQTMLVINEYIFVQKSNLDGSESHMMVSYKRAEFAHAYFPDNIVTNDFMVLNATEGQVFMAVNHGDRLGVSLYLSDPTGQNYVLSLANVHHRSAAHWFDVDIHRVEGLNGVFLANQMMNSSSLIQKPLRSFISLNKGGSWINITSTQKDCSSDKCAILLRLDMASFLHNWILSEENAPGFLIAHGHYGSNYEHDLKNMSVFTSVDGGVTWDESSLKGVYYFNILDQGSLVTAIKTGQQELTNVVHYSSNEGKNWTQVTFGKKKVIIDGVLNEPAINTLAATVYGHENTSAAWTMVKLNFSQVLTKQCVNKTDYEYWMPGDNDKDLSENCLLGQELVYWRQKRDAQCYNGEDFFRPKINHTCPCRDEDFECDFGFARVGSDCKQEPWFNDAYLAPKCTYPGKFNKSQGYRKVGSDKCTNGVENQGKYKYNDNATCPLVAPSHLHLYVNVTLVATGKPIHFHLTQKKGSIHNSTMYVWNYNGTKKPKIAGLAAAQSQVETFAKPGIYYVNVTATNTKGSNTSDLIRIRVEEPVKHVEVFSATTIKVGFPLAISVATNIQSSKPDSSLHYQYHFDDEDKGTRDTLTWNSSVTHIYSKVGTYVLTVTAVNSVSAMAKQVTIHVIDGGVMLQLDFSQNVNRLLSGMSASKERVFMVLDFISHELTRMLGVNLDRLASVNIGLTYPVHVNVLVIPPPPKAPQSEATAKKIADTLVEMATNKSLLLFHTLNLPKAWGDIAVTSVKILKDAFSLAKIRPSPSATPTSAKASATVTRADVHAFQDGSTHMASLLDVSTPVKGGGGGGNNDGKKSGANYRAVYIAIPIVLLAALVTLLVLVYYRRRFRNMRRYNVVSQHEDTDALLDDDDDEPPLDLRSDTRGDGHRDDAMLDLGSGSHLVMVTGNGGGDGAENC</sequence>
<evidence type="ECO:0000256" key="7">
    <source>
        <dbReference type="SAM" id="MobiDB-lite"/>
    </source>
</evidence>
<accession>A0AAN9BT97</accession>
<feature type="compositionally biased region" description="Basic and acidic residues" evidence="7">
    <location>
        <begin position="1140"/>
        <end position="1155"/>
    </location>
</feature>
<dbReference type="InterPro" id="IPR036278">
    <property type="entry name" value="Sialidase_sf"/>
</dbReference>
<feature type="compositionally biased region" description="Acidic residues" evidence="7">
    <location>
        <begin position="1129"/>
        <end position="1139"/>
    </location>
</feature>
<gene>
    <name evidence="10" type="ORF">V1264_014862</name>
</gene>
<dbReference type="InterPro" id="IPR006581">
    <property type="entry name" value="VPS10"/>
</dbReference>
<feature type="region of interest" description="Disordered" evidence="7">
    <location>
        <begin position="1129"/>
        <end position="1155"/>
    </location>
</feature>
<dbReference type="InterPro" id="IPR031777">
    <property type="entry name" value="Sortilin_C"/>
</dbReference>
<dbReference type="InterPro" id="IPR022409">
    <property type="entry name" value="PKD/Chitinase_dom"/>
</dbReference>
<evidence type="ECO:0000256" key="8">
    <source>
        <dbReference type="SAM" id="Phobius"/>
    </source>
</evidence>
<name>A0AAN9BT97_9CAEN</name>
<evidence type="ECO:0000259" key="9">
    <source>
        <dbReference type="PROSITE" id="PS50093"/>
    </source>
</evidence>
<dbReference type="PROSITE" id="PS50093">
    <property type="entry name" value="PKD"/>
    <property type="match status" value="2"/>
</dbReference>
<dbReference type="SUPFAM" id="SSF110296">
    <property type="entry name" value="Oligoxyloglucan reducing end-specific cellobiohydrolase"/>
    <property type="match status" value="1"/>
</dbReference>
<feature type="domain" description="PKD" evidence="9">
    <location>
        <begin position="745"/>
        <end position="809"/>
    </location>
</feature>
<dbReference type="InterPro" id="IPR031778">
    <property type="entry name" value="Sortilin_N"/>
</dbReference>